<sequence length="303" mass="35063">MEHGQSSVDMFEKFTWKIENFSRLKEDEVYSEPFVLGGYPWRISLFPKGHEVENSLSIFLEAMQTANMSEGWKRHVKYKLLLFDQLNANMTICRGSDVREFNATRKAMGFRTFLPLDELHDPVKGFIVKDTCIVGLEVCVCKSSQEKRVNQTASLIFECTNIERLSTVSIESSKHDDEDLVSHALGKVLYFLKTKKVKDLNEQACKKLEDLWDVLEKFKFDVTWLEPYFQSAMGMKSLVEKAKQVEKLKDTMIAVELEAEKIKIKLAAAEINLEVERELLKAKGFKEIDLDSKLERESWKPLN</sequence>
<dbReference type="InterPro" id="IPR008974">
    <property type="entry name" value="TRAF-like"/>
</dbReference>
<evidence type="ECO:0000256" key="2">
    <source>
        <dbReference type="SAM" id="Coils"/>
    </source>
</evidence>
<keyword evidence="1 2" id="KW-0175">Coiled coil</keyword>
<proteinExistence type="predicted"/>
<dbReference type="Gramene" id="Psat03G0110500-T1">
    <property type="protein sequence ID" value="KAI5425170.1"/>
    <property type="gene ID" value="KIW84_031105"/>
</dbReference>
<dbReference type="AlphaFoldDB" id="A0A9D4XU41"/>
<accession>A0A9D4XU41</accession>
<evidence type="ECO:0000313" key="4">
    <source>
        <dbReference type="EMBL" id="KAI5425170.1"/>
    </source>
</evidence>
<dbReference type="Gene3D" id="2.60.210.10">
    <property type="entry name" value="Apoptosis, Tumor Necrosis Factor Receptor Associated Protein 2, Chain A"/>
    <property type="match status" value="1"/>
</dbReference>
<dbReference type="Proteomes" id="UP001058974">
    <property type="component" value="Chromosome 3"/>
</dbReference>
<organism evidence="4 5">
    <name type="scientific">Pisum sativum</name>
    <name type="common">Garden pea</name>
    <name type="synonym">Lathyrus oleraceus</name>
    <dbReference type="NCBI Taxonomy" id="3888"/>
    <lineage>
        <taxon>Eukaryota</taxon>
        <taxon>Viridiplantae</taxon>
        <taxon>Streptophyta</taxon>
        <taxon>Embryophyta</taxon>
        <taxon>Tracheophyta</taxon>
        <taxon>Spermatophyta</taxon>
        <taxon>Magnoliopsida</taxon>
        <taxon>eudicotyledons</taxon>
        <taxon>Gunneridae</taxon>
        <taxon>Pentapetalae</taxon>
        <taxon>rosids</taxon>
        <taxon>fabids</taxon>
        <taxon>Fabales</taxon>
        <taxon>Fabaceae</taxon>
        <taxon>Papilionoideae</taxon>
        <taxon>50 kb inversion clade</taxon>
        <taxon>NPAAA clade</taxon>
        <taxon>Hologalegina</taxon>
        <taxon>IRL clade</taxon>
        <taxon>Fabeae</taxon>
        <taxon>Lathyrus</taxon>
    </lineage>
</organism>
<gene>
    <name evidence="4" type="ORF">KIW84_031105</name>
</gene>
<dbReference type="Gramene" id="PSAT_LOCUS14127_t1">
    <property type="protein sequence ID" value="CAL5194380.1"/>
    <property type="gene ID" value="PSAT_LOCUS14127"/>
</dbReference>
<dbReference type="EMBL" id="JAMSHJ010000003">
    <property type="protein sequence ID" value="KAI5425170.1"/>
    <property type="molecule type" value="Genomic_DNA"/>
</dbReference>
<dbReference type="PROSITE" id="PS50144">
    <property type="entry name" value="MATH"/>
    <property type="match status" value="1"/>
</dbReference>
<evidence type="ECO:0000259" key="3">
    <source>
        <dbReference type="PROSITE" id="PS50144"/>
    </source>
</evidence>
<dbReference type="PANTHER" id="PTHR46236">
    <property type="entry name" value="TRAF-LIKE SUPERFAMILY PROTEIN"/>
    <property type="match status" value="1"/>
</dbReference>
<dbReference type="SMART" id="SM00061">
    <property type="entry name" value="MATH"/>
    <property type="match status" value="1"/>
</dbReference>
<dbReference type="CDD" id="cd00121">
    <property type="entry name" value="MATH"/>
    <property type="match status" value="1"/>
</dbReference>
<feature type="coiled-coil region" evidence="2">
    <location>
        <begin position="238"/>
        <end position="279"/>
    </location>
</feature>
<reference evidence="4 5" key="1">
    <citation type="journal article" date="2022" name="Nat. Genet.">
        <title>Improved pea reference genome and pan-genome highlight genomic features and evolutionary characteristics.</title>
        <authorList>
            <person name="Yang T."/>
            <person name="Liu R."/>
            <person name="Luo Y."/>
            <person name="Hu S."/>
            <person name="Wang D."/>
            <person name="Wang C."/>
            <person name="Pandey M.K."/>
            <person name="Ge S."/>
            <person name="Xu Q."/>
            <person name="Li N."/>
            <person name="Li G."/>
            <person name="Huang Y."/>
            <person name="Saxena R.K."/>
            <person name="Ji Y."/>
            <person name="Li M."/>
            <person name="Yan X."/>
            <person name="He Y."/>
            <person name="Liu Y."/>
            <person name="Wang X."/>
            <person name="Xiang C."/>
            <person name="Varshney R.K."/>
            <person name="Ding H."/>
            <person name="Gao S."/>
            <person name="Zong X."/>
        </authorList>
    </citation>
    <scope>NUCLEOTIDE SEQUENCE [LARGE SCALE GENOMIC DNA]</scope>
    <source>
        <strain evidence="4 5">cv. Zhongwan 6</strain>
    </source>
</reference>
<feature type="domain" description="MATH" evidence="3">
    <location>
        <begin position="11"/>
        <end position="138"/>
    </location>
</feature>
<dbReference type="SUPFAM" id="SSF49599">
    <property type="entry name" value="TRAF domain-like"/>
    <property type="match status" value="1"/>
</dbReference>
<keyword evidence="5" id="KW-1185">Reference proteome</keyword>
<dbReference type="InterPro" id="IPR002083">
    <property type="entry name" value="MATH/TRAF_dom"/>
</dbReference>
<dbReference type="PANTHER" id="PTHR46236:SF36">
    <property type="entry name" value="MATH (MEPRIN AND TRAF-C-LIKE) DOMAIN PROTEIN"/>
    <property type="match status" value="1"/>
</dbReference>
<name>A0A9D4XU41_PEA</name>
<evidence type="ECO:0000313" key="5">
    <source>
        <dbReference type="Proteomes" id="UP001058974"/>
    </source>
</evidence>
<comment type="caution">
    <text evidence="4">The sequence shown here is derived from an EMBL/GenBank/DDBJ whole genome shotgun (WGS) entry which is preliminary data.</text>
</comment>
<dbReference type="Pfam" id="PF22486">
    <property type="entry name" value="MATH_2"/>
    <property type="match status" value="1"/>
</dbReference>
<protein>
    <recommendedName>
        <fullName evidence="3">MATH domain-containing protein</fullName>
    </recommendedName>
</protein>
<dbReference type="InterPro" id="IPR050804">
    <property type="entry name" value="MCC"/>
</dbReference>
<evidence type="ECO:0000256" key="1">
    <source>
        <dbReference type="ARBA" id="ARBA00023054"/>
    </source>
</evidence>